<keyword evidence="4" id="KW-1185">Reference proteome</keyword>
<dbReference type="Pfam" id="PF14602">
    <property type="entry name" value="Hexapep_2"/>
    <property type="match status" value="1"/>
</dbReference>
<dbReference type="eggNOG" id="COG2171">
    <property type="taxonomic scope" value="Bacteria"/>
</dbReference>
<feature type="compositionally biased region" description="Polar residues" evidence="1">
    <location>
        <begin position="350"/>
        <end position="360"/>
    </location>
</feature>
<reference evidence="3 4" key="1">
    <citation type="journal article" date="2003" name="Genome Res.">
        <title>Comparative complete genome sequence analysis of the amino acid replacements responsible for the thermostability of Corynebacterium efficiens.</title>
        <authorList>
            <person name="Nishio Y."/>
            <person name="Nakamura Y."/>
            <person name="Kawarabayasi Y."/>
            <person name="Usuda Y."/>
            <person name="Kimura E."/>
            <person name="Sugimoto S."/>
            <person name="Matsui K."/>
            <person name="Yamagishi A."/>
            <person name="Kikuchi H."/>
            <person name="Ikeo K."/>
            <person name="Gojobori T."/>
        </authorList>
    </citation>
    <scope>NUCLEOTIDE SEQUENCE [LARGE SCALE GENOMIC DNA]</scope>
    <source>
        <strain evidence="4">DSM 44549 / YS-314 / AJ 12310 / JCM 11189 / NBRC 100395</strain>
    </source>
</reference>
<organism evidence="3 4">
    <name type="scientific">Corynebacterium efficiens (strain DSM 44549 / YS-314 / AJ 12310 / JCM 11189 / NBRC 100395)</name>
    <dbReference type="NCBI Taxonomy" id="196164"/>
    <lineage>
        <taxon>Bacteria</taxon>
        <taxon>Bacillati</taxon>
        <taxon>Actinomycetota</taxon>
        <taxon>Actinomycetes</taxon>
        <taxon>Mycobacteriales</taxon>
        <taxon>Corynebacteriaceae</taxon>
        <taxon>Corynebacterium</taxon>
    </lineage>
</organism>
<dbReference type="InterPro" id="IPR032784">
    <property type="entry name" value="THDPS_M"/>
</dbReference>
<dbReference type="SUPFAM" id="SSF51161">
    <property type="entry name" value="Trimeric LpxA-like enzymes"/>
    <property type="match status" value="1"/>
</dbReference>
<feature type="region of interest" description="Disordered" evidence="1">
    <location>
        <begin position="309"/>
        <end position="360"/>
    </location>
</feature>
<dbReference type="STRING" id="196164.gene:10741573"/>
<evidence type="ECO:0000256" key="1">
    <source>
        <dbReference type="SAM" id="MobiDB-lite"/>
    </source>
</evidence>
<proteinExistence type="predicted"/>
<keyword evidence="3" id="KW-0808">Transferase</keyword>
<evidence type="ECO:0000313" key="3">
    <source>
        <dbReference type="EMBL" id="BAC17975.1"/>
    </source>
</evidence>
<dbReference type="InterPro" id="IPR011004">
    <property type="entry name" value="Trimer_LpxA-like_sf"/>
</dbReference>
<feature type="compositionally biased region" description="Basic and acidic residues" evidence="1">
    <location>
        <begin position="319"/>
        <end position="330"/>
    </location>
</feature>
<dbReference type="Proteomes" id="UP000001409">
    <property type="component" value="Chromosome"/>
</dbReference>
<name>Q8FQF4_COREF</name>
<dbReference type="Gene3D" id="2.160.10.10">
    <property type="entry name" value="Hexapeptide repeat proteins"/>
    <property type="match status" value="1"/>
</dbReference>
<dbReference type="InterPro" id="IPR001451">
    <property type="entry name" value="Hexapep"/>
</dbReference>
<accession>Q8FQF4</accession>
<dbReference type="InterPro" id="IPR038361">
    <property type="entry name" value="THDPS_M_sf"/>
</dbReference>
<accession>C8NMS2</accession>
<feature type="domain" description="2,3,4,5-tetrahydropyridine-2,6-dicarboxylate N-succinyltransferase middle" evidence="2">
    <location>
        <begin position="138"/>
        <end position="177"/>
    </location>
</feature>
<dbReference type="AlphaFoldDB" id="Q8FQF4"/>
<sequence>MYSMVNATNAVSGQGLANGATGRRGAVGLGIANIAMDGTVLDTWYPDPALIDPDNWSQPYPLETGTVRLGARELTPRMLQLVKLDEDRLVEQVAVRTIIEDLEAPPRDAHDVYLRLHLLSHRLVRPHELHMSETLNMLSNVVWTNKGPCLPDNFEWVRAALRSRGLIHVYCVDRLPRMVDYVVPYGVRISEAERVRLGAYLAPGTSVLREGFVSFNSGTLGAAKVEGRLSSGVVIGARSEIGLSSTVMSPRDSEGRRLYLGIGEDCTFGVSSGVIGVSLGDNCHVGNNIVLDCDTPIWFPEAEEERTVKDIEGQSNWSIKREKGFHEPVARRIPPRTRPGTRPGPRSDAQPDTTDSQASH</sequence>
<evidence type="ECO:0000313" key="4">
    <source>
        <dbReference type="Proteomes" id="UP000001409"/>
    </source>
</evidence>
<dbReference type="GO" id="GO:0016740">
    <property type="term" value="F:transferase activity"/>
    <property type="evidence" value="ECO:0007669"/>
    <property type="project" value="UniProtKB-KW"/>
</dbReference>
<dbReference type="HOGENOM" id="CLU_057490_1_0_11"/>
<dbReference type="Pfam" id="PF14789">
    <property type="entry name" value="THDPS_M"/>
    <property type="match status" value="1"/>
</dbReference>
<dbReference type="KEGG" id="cef:CE1165"/>
<dbReference type="EMBL" id="BA000035">
    <property type="protein sequence ID" value="BAC17975.1"/>
    <property type="molecule type" value="Genomic_DNA"/>
</dbReference>
<protein>
    <submittedName>
        <fullName evidence="3">Putative transferase</fullName>
    </submittedName>
</protein>
<dbReference type="Gene3D" id="3.30.60.70">
    <property type="entry name" value="Trimeric LpxA-like enzymes"/>
    <property type="match status" value="1"/>
</dbReference>
<evidence type="ECO:0000259" key="2">
    <source>
        <dbReference type="Pfam" id="PF14789"/>
    </source>
</evidence>
<dbReference type="Gene3D" id="3.30.70.2010">
    <property type="match status" value="1"/>
</dbReference>